<feature type="domain" description="DUF4240" evidence="1">
    <location>
        <begin position="170"/>
        <end position="300"/>
    </location>
</feature>
<dbReference type="InterPro" id="IPR025334">
    <property type="entry name" value="DUF4240"/>
</dbReference>
<dbReference type="Pfam" id="PF14024">
    <property type="entry name" value="DUF4240"/>
    <property type="match status" value="1"/>
</dbReference>
<evidence type="ECO:0000313" key="3">
    <source>
        <dbReference type="Proteomes" id="UP001241110"/>
    </source>
</evidence>
<name>A0AAE3U554_9BACT</name>
<proteinExistence type="predicted"/>
<evidence type="ECO:0000313" key="2">
    <source>
        <dbReference type="EMBL" id="MDJ1479926.1"/>
    </source>
</evidence>
<dbReference type="Proteomes" id="UP001241110">
    <property type="component" value="Unassembled WGS sequence"/>
</dbReference>
<evidence type="ECO:0000259" key="1">
    <source>
        <dbReference type="Pfam" id="PF14024"/>
    </source>
</evidence>
<organism evidence="2 3">
    <name type="scientific">Xanthocytophaga flava</name>
    <dbReference type="NCBI Taxonomy" id="3048013"/>
    <lineage>
        <taxon>Bacteria</taxon>
        <taxon>Pseudomonadati</taxon>
        <taxon>Bacteroidota</taxon>
        <taxon>Cytophagia</taxon>
        <taxon>Cytophagales</taxon>
        <taxon>Rhodocytophagaceae</taxon>
        <taxon>Xanthocytophaga</taxon>
    </lineage>
</organism>
<dbReference type="AlphaFoldDB" id="A0AAE3U554"/>
<protein>
    <submittedName>
        <fullName evidence="2">DUF4240 domain-containing protein</fullName>
    </submittedName>
</protein>
<dbReference type="RefSeq" id="WP_313976491.1">
    <property type="nucleotide sequence ID" value="NZ_JASJOS010000002.1"/>
</dbReference>
<comment type="caution">
    <text evidence="2">The sequence shown here is derived from an EMBL/GenBank/DDBJ whole genome shotgun (WGS) entry which is preliminary data.</text>
</comment>
<accession>A0AAE3U554</accession>
<dbReference type="EMBL" id="JASJOS010000002">
    <property type="protein sequence ID" value="MDJ1479926.1"/>
    <property type="molecule type" value="Genomic_DNA"/>
</dbReference>
<gene>
    <name evidence="2" type="ORF">QNI16_05470</name>
</gene>
<sequence length="350" mass="40845">MRLIIISDIIGEKPHNYREISDAESIISKQIDYVLDNTTYGGNYNEFVLFIRSRIDYTSTLLFEDESAVYLPTQKNIFLYCTIEHTKLTTDSEIKTEFCVKILQALNTLKDLPLKGLEKARLYQDIETAMINNGWIIKRALEDNGWLFKESTTKEIVSQEVSYQGLLTLTETDFWNIIDRVNIQTASESSIESDIEFLRSELLLKSVLSLDVADIIGFEGYWKENIRKLDNYDVKACLYIIADYISDDIYLYFRHWFLMRGQAAIKLFMEQPNTAVSFLDAQLDLYDGEKFMNIADRAYTEKIGLVSNHELLPSYIHKSKSYDNYETLGVRCPIDELPIIYSRIWKIFRE</sequence>
<reference evidence="2" key="1">
    <citation type="submission" date="2023-05" db="EMBL/GenBank/DDBJ databases">
        <authorList>
            <person name="Zhang X."/>
        </authorList>
    </citation>
    <scope>NUCLEOTIDE SEQUENCE</scope>
    <source>
        <strain evidence="2">YF14B1</strain>
    </source>
</reference>